<dbReference type="GO" id="GO:0004401">
    <property type="term" value="F:histidinol-phosphatase activity"/>
    <property type="evidence" value="ECO:0007669"/>
    <property type="project" value="UniProtKB-EC"/>
</dbReference>
<gene>
    <name evidence="10" type="ORF">J2S15_000291</name>
</gene>
<dbReference type="InterPro" id="IPR016195">
    <property type="entry name" value="Pol/histidinol_Pase-like"/>
</dbReference>
<dbReference type="EMBL" id="JAUSUR010000001">
    <property type="protein sequence ID" value="MDQ0359560.1"/>
    <property type="molecule type" value="Genomic_DNA"/>
</dbReference>
<dbReference type="RefSeq" id="WP_307404770.1">
    <property type="nucleotide sequence ID" value="NZ_JAUSUR010000001.1"/>
</dbReference>
<evidence type="ECO:0000256" key="8">
    <source>
        <dbReference type="RuleBase" id="RU366003"/>
    </source>
</evidence>
<comment type="catalytic activity">
    <reaction evidence="7 8">
        <text>L-histidinol phosphate + H2O = L-histidinol + phosphate</text>
        <dbReference type="Rhea" id="RHEA:14465"/>
        <dbReference type="ChEBI" id="CHEBI:15377"/>
        <dbReference type="ChEBI" id="CHEBI:43474"/>
        <dbReference type="ChEBI" id="CHEBI:57699"/>
        <dbReference type="ChEBI" id="CHEBI:57980"/>
        <dbReference type="EC" id="3.1.3.15"/>
    </reaction>
</comment>
<dbReference type="PANTHER" id="PTHR21039:SF0">
    <property type="entry name" value="HISTIDINOL-PHOSPHATASE"/>
    <property type="match status" value="1"/>
</dbReference>
<dbReference type="PANTHER" id="PTHR21039">
    <property type="entry name" value="HISTIDINOL PHOSPHATASE-RELATED"/>
    <property type="match status" value="1"/>
</dbReference>
<evidence type="ECO:0000313" key="11">
    <source>
        <dbReference type="Proteomes" id="UP001230220"/>
    </source>
</evidence>
<evidence type="ECO:0000256" key="1">
    <source>
        <dbReference type="ARBA" id="ARBA00004970"/>
    </source>
</evidence>
<dbReference type="SUPFAM" id="SSF89550">
    <property type="entry name" value="PHP domain-like"/>
    <property type="match status" value="1"/>
</dbReference>
<comment type="caution">
    <text evidence="10">The sequence shown here is derived from an EMBL/GenBank/DDBJ whole genome shotgun (WGS) entry which is preliminary data.</text>
</comment>
<dbReference type="Gene3D" id="3.20.20.140">
    <property type="entry name" value="Metal-dependent hydrolases"/>
    <property type="match status" value="1"/>
</dbReference>
<dbReference type="CDD" id="cd12110">
    <property type="entry name" value="PHP_HisPPase_Hisj_like"/>
    <property type="match status" value="1"/>
</dbReference>
<evidence type="ECO:0000256" key="2">
    <source>
        <dbReference type="ARBA" id="ARBA00009152"/>
    </source>
</evidence>
<reference evidence="10 11" key="1">
    <citation type="submission" date="2023-07" db="EMBL/GenBank/DDBJ databases">
        <title>Genomic Encyclopedia of Type Strains, Phase IV (KMG-IV): sequencing the most valuable type-strain genomes for metagenomic binning, comparative biology and taxonomic classification.</title>
        <authorList>
            <person name="Goeker M."/>
        </authorList>
    </citation>
    <scope>NUCLEOTIDE SEQUENCE [LARGE SCALE GENOMIC DNA]</scope>
    <source>
        <strain evidence="10 11">DSM 16784</strain>
    </source>
</reference>
<sequence>MQNFNYHTHTYRCGHATGKDDEYIQSAIDAEFEVLGMSEHIGFDGWDDEKERIPFAEMDKYIEDMQALREKYKDQIDIKIGFEFEYFDDKEDYLKEMLSKVDYMIVGQHAKNFDMYYDHGCNDDDVDIYANQICAALDCGLTKYVAHLDYFMLGKDEFSKRNEKAIEKICDAVLRNDAYLEINLKGATYGKKLYNGIQQYIYPHYDVFRIVAQKGCKVMFGYDAHKPEMLQVREKEELLKEEFKDLNLNYQDKIEL</sequence>
<keyword evidence="11" id="KW-1185">Reference proteome</keyword>
<dbReference type="InterPro" id="IPR010140">
    <property type="entry name" value="Histidinol_P_phosphatase_HisJ"/>
</dbReference>
<accession>A0ABU0DY41</accession>
<dbReference type="Proteomes" id="UP001230220">
    <property type="component" value="Unassembled WGS sequence"/>
</dbReference>
<protein>
    <recommendedName>
        <fullName evidence="3 8">Histidinol-phosphatase</fullName>
        <shortName evidence="8">HolPase</shortName>
        <ecNumber evidence="3 8">3.1.3.15</ecNumber>
    </recommendedName>
</protein>
<proteinExistence type="inferred from homology"/>
<comment type="pathway">
    <text evidence="1 8">Amino-acid biosynthesis; L-histidine biosynthesis; L-histidine from 5-phospho-alpha-D-ribose 1-diphosphate: step 8/9.</text>
</comment>
<evidence type="ECO:0000256" key="7">
    <source>
        <dbReference type="ARBA" id="ARBA00049158"/>
    </source>
</evidence>
<name>A0ABU0DY41_9FIRM</name>
<evidence type="ECO:0000256" key="5">
    <source>
        <dbReference type="ARBA" id="ARBA00022801"/>
    </source>
</evidence>
<evidence type="ECO:0000259" key="9">
    <source>
        <dbReference type="Pfam" id="PF02811"/>
    </source>
</evidence>
<evidence type="ECO:0000313" key="10">
    <source>
        <dbReference type="EMBL" id="MDQ0359560.1"/>
    </source>
</evidence>
<comment type="similarity">
    <text evidence="2 8">Belongs to the PHP hydrolase family. HisK subfamily.</text>
</comment>
<dbReference type="InterPro" id="IPR004013">
    <property type="entry name" value="PHP_dom"/>
</dbReference>
<evidence type="ECO:0000256" key="3">
    <source>
        <dbReference type="ARBA" id="ARBA00013085"/>
    </source>
</evidence>
<keyword evidence="6 8" id="KW-0368">Histidine biosynthesis</keyword>
<evidence type="ECO:0000256" key="4">
    <source>
        <dbReference type="ARBA" id="ARBA00022605"/>
    </source>
</evidence>
<evidence type="ECO:0000256" key="6">
    <source>
        <dbReference type="ARBA" id="ARBA00023102"/>
    </source>
</evidence>
<keyword evidence="5 8" id="KW-0378">Hydrolase</keyword>
<feature type="domain" description="PHP" evidence="9">
    <location>
        <begin position="6"/>
        <end position="183"/>
    </location>
</feature>
<dbReference type="EC" id="3.1.3.15" evidence="3 8"/>
<organism evidence="10 11">
    <name type="scientific">Breznakia pachnodae</name>
    <dbReference type="NCBI Taxonomy" id="265178"/>
    <lineage>
        <taxon>Bacteria</taxon>
        <taxon>Bacillati</taxon>
        <taxon>Bacillota</taxon>
        <taxon>Erysipelotrichia</taxon>
        <taxon>Erysipelotrichales</taxon>
        <taxon>Erysipelotrichaceae</taxon>
        <taxon>Breznakia</taxon>
    </lineage>
</organism>
<keyword evidence="4 8" id="KW-0028">Amino-acid biosynthesis</keyword>
<dbReference type="Pfam" id="PF02811">
    <property type="entry name" value="PHP"/>
    <property type="match status" value="1"/>
</dbReference>